<reference evidence="1 2" key="1">
    <citation type="submission" date="2010-09" db="EMBL/GenBank/DDBJ databases">
        <authorList>
            <person name="Durkin A.S."/>
            <person name="Madupu R."/>
            <person name="Torralba M."/>
            <person name="Gillis M."/>
            <person name="Methe B."/>
            <person name="Sutton G."/>
            <person name="Nelson K.E."/>
        </authorList>
    </citation>
    <scope>NUCLEOTIDE SEQUENCE [LARGE SCALE GENOMIC DNA]</scope>
    <source>
        <strain evidence="1 2">LactinV 01V1-a</strain>
    </source>
</reference>
<evidence type="ECO:0000313" key="1">
    <source>
        <dbReference type="EMBL" id="EFO70846.1"/>
    </source>
</evidence>
<name>E1NSR9_9LACO</name>
<proteinExistence type="predicted"/>
<gene>
    <name evidence="1" type="ORF">HMPREF9211_1344</name>
</gene>
<comment type="caution">
    <text evidence="1">The sequence shown here is derived from an EMBL/GenBank/DDBJ whole genome shotgun (WGS) entry which is preliminary data.</text>
</comment>
<dbReference type="Proteomes" id="UP000003648">
    <property type="component" value="Unassembled WGS sequence"/>
</dbReference>
<accession>E1NSR9</accession>
<dbReference type="EMBL" id="AEHQ01000045">
    <property type="protein sequence ID" value="EFO70846.1"/>
    <property type="molecule type" value="Genomic_DNA"/>
</dbReference>
<evidence type="ECO:0000313" key="2">
    <source>
        <dbReference type="Proteomes" id="UP000003648"/>
    </source>
</evidence>
<protein>
    <submittedName>
        <fullName evidence="1">Uncharacterized protein</fullName>
    </submittedName>
</protein>
<dbReference type="AlphaFoldDB" id="E1NSR9"/>
<organism evidence="1 2">
    <name type="scientific">Lactobacillus iners LactinV 01V1-a</name>
    <dbReference type="NCBI Taxonomy" id="879297"/>
    <lineage>
        <taxon>Bacteria</taxon>
        <taxon>Bacillati</taxon>
        <taxon>Bacillota</taxon>
        <taxon>Bacilli</taxon>
        <taxon>Lactobacillales</taxon>
        <taxon>Lactobacillaceae</taxon>
        <taxon>Lactobacillus</taxon>
    </lineage>
</organism>
<sequence>MIKKITSILSSENINAIMNDIEYRNIDKILVRMRRYFERLRFL</sequence>